<sequence length="226" mass="25061">MEVLAIRIPPATRSTTCVANGLNLDVGTGCIVESDRGHEFGIVTRPVMDNRFFKPGGAKIPVLVRPATRDDEEAYAHKASVENLSREFCQDRIRSLKLKMKLGQVEMQLDGKKLTFYFTAEGRVDFRALVRDLAAEYHTRIELRQIGARDDAQLDGGCGPCGRDLCCSTWLKGFQPVSIKMAKAQGLSLNPSKISGMCGRLMCCLKYEYDPSAPRPNRKSEQRSGS</sequence>
<dbReference type="AlphaFoldDB" id="A0A8J6XZ49"/>
<evidence type="ECO:0000313" key="2">
    <source>
        <dbReference type="EMBL" id="MBD3868035.1"/>
    </source>
</evidence>
<evidence type="ECO:0000259" key="1">
    <source>
        <dbReference type="PROSITE" id="PS51411"/>
    </source>
</evidence>
<dbReference type="Proteomes" id="UP000648239">
    <property type="component" value="Unassembled WGS sequence"/>
</dbReference>
<dbReference type="PANTHER" id="PTHR43830:SF3">
    <property type="entry name" value="PROTEIN PSP1"/>
    <property type="match status" value="1"/>
</dbReference>
<dbReference type="PROSITE" id="PS51411">
    <property type="entry name" value="PSP1_C"/>
    <property type="match status" value="1"/>
</dbReference>
<protein>
    <submittedName>
        <fullName evidence="2">Stage 0 sporulation family protein</fullName>
    </submittedName>
</protein>
<accession>A0A8J6XZ49</accession>
<dbReference type="Pfam" id="PF04468">
    <property type="entry name" value="PSP1"/>
    <property type="match status" value="1"/>
</dbReference>
<gene>
    <name evidence="2" type="ORF">IFK94_07915</name>
</gene>
<comment type="caution">
    <text evidence="2">The sequence shown here is derived from an EMBL/GenBank/DDBJ whole genome shotgun (WGS) entry which is preliminary data.</text>
</comment>
<dbReference type="PANTHER" id="PTHR43830">
    <property type="entry name" value="PROTEIN PSP1"/>
    <property type="match status" value="1"/>
</dbReference>
<feature type="domain" description="PSP1 C-terminal" evidence="1">
    <location>
        <begin position="61"/>
        <end position="146"/>
    </location>
</feature>
<name>A0A8J6XZ49_9BACT</name>
<dbReference type="NCBIfam" id="NF041131">
    <property type="entry name" value="RicT_YaaT_fam"/>
    <property type="match status" value="1"/>
</dbReference>
<proteinExistence type="predicted"/>
<organism evidence="2 3">
    <name type="scientific">Candidatus Polarisedimenticola svalbardensis</name>
    <dbReference type="NCBI Taxonomy" id="2886004"/>
    <lineage>
        <taxon>Bacteria</taxon>
        <taxon>Pseudomonadati</taxon>
        <taxon>Acidobacteriota</taxon>
        <taxon>Candidatus Polarisedimenticolia</taxon>
        <taxon>Candidatus Polarisedimenticolales</taxon>
        <taxon>Candidatus Polarisedimenticolaceae</taxon>
        <taxon>Candidatus Polarisedimenticola</taxon>
    </lineage>
</organism>
<evidence type="ECO:0000313" key="3">
    <source>
        <dbReference type="Proteomes" id="UP000648239"/>
    </source>
</evidence>
<dbReference type="InterPro" id="IPR047767">
    <property type="entry name" value="PSP1-like"/>
</dbReference>
<dbReference type="EMBL" id="JACXWD010000021">
    <property type="protein sequence ID" value="MBD3868035.1"/>
    <property type="molecule type" value="Genomic_DNA"/>
</dbReference>
<dbReference type="GO" id="GO:0005737">
    <property type="term" value="C:cytoplasm"/>
    <property type="evidence" value="ECO:0007669"/>
    <property type="project" value="TreeGrafter"/>
</dbReference>
<dbReference type="InterPro" id="IPR007557">
    <property type="entry name" value="PSP1_C"/>
</dbReference>
<reference evidence="2 3" key="1">
    <citation type="submission" date="2020-08" db="EMBL/GenBank/DDBJ databases">
        <title>Acidobacteriota in marine sediments use diverse sulfur dissimilation pathways.</title>
        <authorList>
            <person name="Wasmund K."/>
        </authorList>
    </citation>
    <scope>NUCLEOTIDE SEQUENCE [LARGE SCALE GENOMIC DNA]</scope>
    <source>
        <strain evidence="2">MAG AM4</strain>
    </source>
</reference>